<feature type="domain" description="Peptidase S1" evidence="10">
    <location>
        <begin position="178"/>
        <end position="436"/>
    </location>
</feature>
<evidence type="ECO:0000256" key="3">
    <source>
        <dbReference type="ARBA" id="ARBA00022670"/>
    </source>
</evidence>
<dbReference type="FunFam" id="2.40.10.10:FF:000146">
    <property type="entry name" value="Serine protease 53"/>
    <property type="match status" value="1"/>
</dbReference>
<evidence type="ECO:0000256" key="8">
    <source>
        <dbReference type="ARBA" id="ARBA00023157"/>
    </source>
</evidence>
<evidence type="ECO:0000256" key="6">
    <source>
        <dbReference type="ARBA" id="ARBA00022825"/>
    </source>
</evidence>
<keyword evidence="6" id="KW-0720">Serine protease</keyword>
<keyword evidence="2" id="KW-0964">Secreted</keyword>
<dbReference type="SUPFAM" id="SSF50494">
    <property type="entry name" value="Trypsin-like serine proteases"/>
    <property type="match status" value="1"/>
</dbReference>
<evidence type="ECO:0000313" key="12">
    <source>
        <dbReference type="RefSeq" id="XP_026735784.1"/>
    </source>
</evidence>
<dbReference type="InterPro" id="IPR009003">
    <property type="entry name" value="Peptidase_S1_PA"/>
</dbReference>
<dbReference type="InParanoid" id="A0A7E5W574"/>
<dbReference type="AlphaFoldDB" id="A0A7E5W574"/>
<dbReference type="GO" id="GO:0004252">
    <property type="term" value="F:serine-type endopeptidase activity"/>
    <property type="evidence" value="ECO:0007669"/>
    <property type="project" value="InterPro"/>
</dbReference>
<dbReference type="GO" id="GO:0005576">
    <property type="term" value="C:extracellular region"/>
    <property type="evidence" value="ECO:0007669"/>
    <property type="project" value="UniProtKB-SubCell"/>
</dbReference>
<dbReference type="GeneID" id="113499478"/>
<evidence type="ECO:0000256" key="7">
    <source>
        <dbReference type="ARBA" id="ARBA00023145"/>
    </source>
</evidence>
<keyword evidence="5" id="KW-0378">Hydrolase</keyword>
<comment type="subcellular location">
    <subcellularLocation>
        <location evidence="1">Secreted</location>
    </subcellularLocation>
</comment>
<dbReference type="SMART" id="SM00020">
    <property type="entry name" value="Tryp_SPc"/>
    <property type="match status" value="1"/>
</dbReference>
<dbReference type="PROSITE" id="PS50240">
    <property type="entry name" value="TRYPSIN_DOM"/>
    <property type="match status" value="1"/>
</dbReference>
<dbReference type="PRINTS" id="PR00722">
    <property type="entry name" value="CHYMOTRYPSIN"/>
</dbReference>
<dbReference type="Proteomes" id="UP000322000">
    <property type="component" value="Chromosome 12"/>
</dbReference>
<evidence type="ECO:0000256" key="2">
    <source>
        <dbReference type="ARBA" id="ARBA00022525"/>
    </source>
</evidence>
<evidence type="ECO:0000313" key="11">
    <source>
        <dbReference type="Proteomes" id="UP000322000"/>
    </source>
</evidence>
<name>A0A7E5W574_TRINI</name>
<dbReference type="Pfam" id="PF00089">
    <property type="entry name" value="Trypsin"/>
    <property type="match status" value="1"/>
</dbReference>
<dbReference type="KEGG" id="tnl:113499478"/>
<dbReference type="PANTHER" id="PTHR24260:SF143">
    <property type="entry name" value="SERINE PROTEASE GD-LIKE PROTEIN"/>
    <property type="match status" value="1"/>
</dbReference>
<gene>
    <name evidence="12" type="primary">LOC113499478</name>
</gene>
<dbReference type="InterPro" id="IPR043504">
    <property type="entry name" value="Peptidase_S1_PA_chymotrypsin"/>
</dbReference>
<feature type="chain" id="PRO_5028850144" evidence="9">
    <location>
        <begin position="19"/>
        <end position="436"/>
    </location>
</feature>
<keyword evidence="4 9" id="KW-0732">Signal</keyword>
<proteinExistence type="predicted"/>
<evidence type="ECO:0000256" key="1">
    <source>
        <dbReference type="ARBA" id="ARBA00004613"/>
    </source>
</evidence>
<dbReference type="CDD" id="cd00190">
    <property type="entry name" value="Tryp_SPc"/>
    <property type="match status" value="1"/>
</dbReference>
<keyword evidence="7" id="KW-0865">Zymogen</keyword>
<dbReference type="InterPro" id="IPR001314">
    <property type="entry name" value="Peptidase_S1A"/>
</dbReference>
<sequence>MLILHIFYAIALLKVVESVKTVSIVGNPLAHAVPCKENRDVLATFESGRPPGEENQYNLNIIGNMYPQSRVELKFDSDATVNLSDPMKARITVNTYKNAFSVRFFKPAKGLNIRVKGPATGTIPYVVSIVQDGEEICENYTTGYFDDLIQGVKGSAEISLSVPEGTCGRRKVVHTGLIVNGLPTKPGDWPWHVALFTVEGAVVKYICGGTLLSKTLVLTAAHCATIRNDPVVPNSLSAILGKHNLIGGDIAPQEREIFQVIIHPSYDVKTLNNDIALLKLKSEAVFDDYVQPACLWNTNNFKKLPSGDVYGTVVGWGFNHQDFLSTTLQQINIPLVSEATCLKSNPIFFSKKLDANKFCAGYTNGTSACNGDSGGGLMIFVPDIPGASGNASGTWHVRGIVSLTVSRRDVAICDPYQYTIFTDVVQYKDWIGGYLD</sequence>
<dbReference type="RefSeq" id="XP_026735784.1">
    <property type="nucleotide sequence ID" value="XM_026879983.1"/>
</dbReference>
<evidence type="ECO:0000256" key="5">
    <source>
        <dbReference type="ARBA" id="ARBA00022801"/>
    </source>
</evidence>
<reference evidence="12" key="1">
    <citation type="submission" date="2025-08" db="UniProtKB">
        <authorList>
            <consortium name="RefSeq"/>
        </authorList>
    </citation>
    <scope>IDENTIFICATION</scope>
</reference>
<evidence type="ECO:0000256" key="4">
    <source>
        <dbReference type="ARBA" id="ARBA00022729"/>
    </source>
</evidence>
<dbReference type="GO" id="GO:0006508">
    <property type="term" value="P:proteolysis"/>
    <property type="evidence" value="ECO:0007669"/>
    <property type="project" value="UniProtKB-KW"/>
</dbReference>
<dbReference type="PROSITE" id="PS00134">
    <property type="entry name" value="TRYPSIN_HIS"/>
    <property type="match status" value="1"/>
</dbReference>
<dbReference type="InterPro" id="IPR018114">
    <property type="entry name" value="TRYPSIN_HIS"/>
</dbReference>
<accession>A0A7E5W574</accession>
<evidence type="ECO:0000259" key="10">
    <source>
        <dbReference type="PROSITE" id="PS50240"/>
    </source>
</evidence>
<dbReference type="InterPro" id="IPR051333">
    <property type="entry name" value="CLIP_Serine_Protease"/>
</dbReference>
<protein>
    <submittedName>
        <fullName evidence="12">Chymotrypsinogen B-like</fullName>
    </submittedName>
</protein>
<dbReference type="OrthoDB" id="6147874at2759"/>
<dbReference type="PANTHER" id="PTHR24260">
    <property type="match status" value="1"/>
</dbReference>
<organism evidence="11 12">
    <name type="scientific">Trichoplusia ni</name>
    <name type="common">Cabbage looper</name>
    <dbReference type="NCBI Taxonomy" id="7111"/>
    <lineage>
        <taxon>Eukaryota</taxon>
        <taxon>Metazoa</taxon>
        <taxon>Ecdysozoa</taxon>
        <taxon>Arthropoda</taxon>
        <taxon>Hexapoda</taxon>
        <taxon>Insecta</taxon>
        <taxon>Pterygota</taxon>
        <taxon>Neoptera</taxon>
        <taxon>Endopterygota</taxon>
        <taxon>Lepidoptera</taxon>
        <taxon>Glossata</taxon>
        <taxon>Ditrysia</taxon>
        <taxon>Noctuoidea</taxon>
        <taxon>Noctuidae</taxon>
        <taxon>Plusiinae</taxon>
        <taxon>Trichoplusia</taxon>
    </lineage>
</organism>
<dbReference type="Gene3D" id="2.40.10.10">
    <property type="entry name" value="Trypsin-like serine proteases"/>
    <property type="match status" value="1"/>
</dbReference>
<feature type="signal peptide" evidence="9">
    <location>
        <begin position="1"/>
        <end position="18"/>
    </location>
</feature>
<evidence type="ECO:0000256" key="9">
    <source>
        <dbReference type="SAM" id="SignalP"/>
    </source>
</evidence>
<dbReference type="InterPro" id="IPR001254">
    <property type="entry name" value="Trypsin_dom"/>
</dbReference>
<keyword evidence="8" id="KW-1015">Disulfide bond</keyword>
<keyword evidence="11" id="KW-1185">Reference proteome</keyword>
<keyword evidence="3" id="KW-0645">Protease</keyword>